<evidence type="ECO:0000256" key="3">
    <source>
        <dbReference type="ARBA" id="ARBA00007084"/>
    </source>
</evidence>
<dbReference type="Pfam" id="PF22788">
    <property type="entry name" value="COP9_hel_rpt"/>
    <property type="match status" value="1"/>
</dbReference>
<dbReference type="InterPro" id="IPR055089">
    <property type="entry name" value="COP9_N"/>
</dbReference>
<protein>
    <recommendedName>
        <fullName evidence="4">COP9 signalosome complex subunit 3</fullName>
    </recommendedName>
</protein>
<evidence type="ECO:0000259" key="8">
    <source>
        <dbReference type="PROSITE" id="PS50250"/>
    </source>
</evidence>
<keyword evidence="5" id="KW-0963">Cytoplasm</keyword>
<evidence type="ECO:0000256" key="6">
    <source>
        <dbReference type="ARBA" id="ARBA00022790"/>
    </source>
</evidence>
<comment type="caution">
    <text evidence="9">The sequence shown here is derived from an EMBL/GenBank/DDBJ whole genome shotgun (WGS) entry which is preliminary data.</text>
</comment>
<sequence length="493" mass="55008">MDDILPRLLAFPPHPSPALPLSDQQFDEGIRALVEVVKGISDSKLLQKTASGEHLLDFVNPSLNTASYTFILVANLNKAKQYEKAVDMDALWNNICTFLSGFDPRQIRYLGHELAQIIDTFANIAQRHHRIPLALPRIRDALIRYDPTGTVFTPKHLLLVKLAVEARSYDDVVPVLEKTILYIPGASEQPNPEFICNMTLSPLASITAHSSFVPKHTKSQDILEYFLLSGMAYIGLNNWRRAKECLERAITYPAKENGCSKIMTEAYKKWVLVSLLLDGKSPTLPMVTSGGTAKLYHTLAKPYEIVSQIFEAGTASRLKSEIETGQTIWQQDMNVGLMMAVLAAYQQFQIRNLGKVHSKLSIMDIHNATQSAEVGGKLGQAQFVRTLVQNMIANGSLDASLSYPPDKSPVVTFSENGPAMSEKMTQVALAESTHRIKALALQINNIDRTMTYEKEYLKHVQKVRKNKKNTDQGVVSVDMDWPGEDEDLMASMY</sequence>
<dbReference type="PANTHER" id="PTHR10758">
    <property type="entry name" value="26S PROTEASOME NON-ATPASE REGULATORY SUBUNIT 3/COP9 SIGNALOSOME COMPLEX SUBUNIT 3"/>
    <property type="match status" value="1"/>
</dbReference>
<reference evidence="9" key="1">
    <citation type="journal article" date="2021" name="IMA Fungus">
        <title>Genomic characterization of three marine fungi, including Emericellopsis atlantica sp. nov. with signatures of a generalist lifestyle and marine biomass degradation.</title>
        <authorList>
            <person name="Hagestad O.C."/>
            <person name="Hou L."/>
            <person name="Andersen J.H."/>
            <person name="Hansen E.H."/>
            <person name="Altermark B."/>
            <person name="Li C."/>
            <person name="Kuhnert E."/>
            <person name="Cox R.J."/>
            <person name="Crous P.W."/>
            <person name="Spatafora J.W."/>
            <person name="Lail K."/>
            <person name="Amirebrahimi M."/>
            <person name="Lipzen A."/>
            <person name="Pangilinan J."/>
            <person name="Andreopoulos W."/>
            <person name="Hayes R.D."/>
            <person name="Ng V."/>
            <person name="Grigoriev I.V."/>
            <person name="Jackson S.A."/>
            <person name="Sutton T.D.S."/>
            <person name="Dobson A.D.W."/>
            <person name="Rama T."/>
        </authorList>
    </citation>
    <scope>NUCLEOTIDE SEQUENCE</scope>
    <source>
        <strain evidence="9">TRa018bII</strain>
    </source>
</reference>
<dbReference type="PROSITE" id="PS50250">
    <property type="entry name" value="PCI"/>
    <property type="match status" value="1"/>
</dbReference>
<keyword evidence="10" id="KW-1185">Reference proteome</keyword>
<keyword evidence="7" id="KW-0539">Nucleus</keyword>
<dbReference type="GO" id="GO:0005737">
    <property type="term" value="C:cytoplasm"/>
    <property type="evidence" value="ECO:0007669"/>
    <property type="project" value="UniProtKB-SubCell"/>
</dbReference>
<accession>A0A9P7YRZ3</accession>
<keyword evidence="6" id="KW-0736">Signalosome</keyword>
<dbReference type="EMBL" id="MU251375">
    <property type="protein sequence ID" value="KAG9238115.1"/>
    <property type="molecule type" value="Genomic_DNA"/>
</dbReference>
<proteinExistence type="inferred from homology"/>
<feature type="domain" description="PCI" evidence="8">
    <location>
        <begin position="237"/>
        <end position="415"/>
    </location>
</feature>
<gene>
    <name evidence="9" type="ORF">BJ875DRAFT_502271</name>
</gene>
<dbReference type="AlphaFoldDB" id="A0A9P7YRZ3"/>
<dbReference type="OrthoDB" id="29061at2759"/>
<dbReference type="GO" id="GO:0008180">
    <property type="term" value="C:COP9 signalosome"/>
    <property type="evidence" value="ECO:0007669"/>
    <property type="project" value="UniProtKB-KW"/>
</dbReference>
<evidence type="ECO:0000256" key="4">
    <source>
        <dbReference type="ARBA" id="ARBA00014878"/>
    </source>
</evidence>
<name>A0A9P7YRZ3_9HELO</name>
<dbReference type="InterPro" id="IPR000717">
    <property type="entry name" value="PCI_dom"/>
</dbReference>
<evidence type="ECO:0000256" key="1">
    <source>
        <dbReference type="ARBA" id="ARBA00004123"/>
    </source>
</evidence>
<dbReference type="InterPro" id="IPR050756">
    <property type="entry name" value="CSN3"/>
</dbReference>
<organism evidence="9 10">
    <name type="scientific">Amylocarpus encephaloides</name>
    <dbReference type="NCBI Taxonomy" id="45428"/>
    <lineage>
        <taxon>Eukaryota</taxon>
        <taxon>Fungi</taxon>
        <taxon>Dikarya</taxon>
        <taxon>Ascomycota</taxon>
        <taxon>Pezizomycotina</taxon>
        <taxon>Leotiomycetes</taxon>
        <taxon>Helotiales</taxon>
        <taxon>Helotiales incertae sedis</taxon>
        <taxon>Amylocarpus</taxon>
    </lineage>
</organism>
<evidence type="ECO:0000313" key="9">
    <source>
        <dbReference type="EMBL" id="KAG9238115.1"/>
    </source>
</evidence>
<comment type="similarity">
    <text evidence="3">Belongs to the CSN3 family.</text>
</comment>
<dbReference type="Proteomes" id="UP000824998">
    <property type="component" value="Unassembled WGS sequence"/>
</dbReference>
<evidence type="ECO:0000256" key="2">
    <source>
        <dbReference type="ARBA" id="ARBA00004496"/>
    </source>
</evidence>
<evidence type="ECO:0000313" key="10">
    <source>
        <dbReference type="Proteomes" id="UP000824998"/>
    </source>
</evidence>
<evidence type="ECO:0000256" key="7">
    <source>
        <dbReference type="ARBA" id="ARBA00023242"/>
    </source>
</evidence>
<evidence type="ECO:0000256" key="5">
    <source>
        <dbReference type="ARBA" id="ARBA00022490"/>
    </source>
</evidence>
<dbReference type="PANTHER" id="PTHR10758:SF1">
    <property type="entry name" value="COP9 SIGNALOSOME COMPLEX SUBUNIT 3"/>
    <property type="match status" value="1"/>
</dbReference>
<dbReference type="GO" id="GO:0006511">
    <property type="term" value="P:ubiquitin-dependent protein catabolic process"/>
    <property type="evidence" value="ECO:0007669"/>
    <property type="project" value="TreeGrafter"/>
</dbReference>
<comment type="subcellular location">
    <subcellularLocation>
        <location evidence="2">Cytoplasm</location>
    </subcellularLocation>
    <subcellularLocation>
        <location evidence="1">Nucleus</location>
    </subcellularLocation>
</comment>